<proteinExistence type="predicted"/>
<dbReference type="Proteomes" id="UP000566819">
    <property type="component" value="Unassembled WGS sequence"/>
</dbReference>
<dbReference type="InterPro" id="IPR000073">
    <property type="entry name" value="AB_hydrolase_1"/>
</dbReference>
<organism evidence="2 3">
    <name type="scientific">Cudoniella acicularis</name>
    <dbReference type="NCBI Taxonomy" id="354080"/>
    <lineage>
        <taxon>Eukaryota</taxon>
        <taxon>Fungi</taxon>
        <taxon>Dikarya</taxon>
        <taxon>Ascomycota</taxon>
        <taxon>Pezizomycotina</taxon>
        <taxon>Leotiomycetes</taxon>
        <taxon>Helotiales</taxon>
        <taxon>Tricladiaceae</taxon>
        <taxon>Cudoniella</taxon>
    </lineage>
</organism>
<evidence type="ECO:0000313" key="2">
    <source>
        <dbReference type="EMBL" id="KAF4633243.1"/>
    </source>
</evidence>
<dbReference type="OrthoDB" id="294702at2759"/>
<name>A0A8H4RQ16_9HELO</name>
<feature type="domain" description="AB hydrolase-1" evidence="1">
    <location>
        <begin position="50"/>
        <end position="181"/>
    </location>
</feature>
<accession>A0A8H4RQ16</accession>
<evidence type="ECO:0000259" key="1">
    <source>
        <dbReference type="Pfam" id="PF00561"/>
    </source>
</evidence>
<dbReference type="AlphaFoldDB" id="A0A8H4RQ16"/>
<dbReference type="Gene3D" id="3.40.50.1820">
    <property type="entry name" value="alpha/beta hydrolase"/>
    <property type="match status" value="1"/>
</dbReference>
<dbReference type="SUPFAM" id="SSF53474">
    <property type="entry name" value="alpha/beta-Hydrolases"/>
    <property type="match status" value="1"/>
</dbReference>
<dbReference type="PANTHER" id="PTHR43433:SF10">
    <property type="entry name" value="AB HYDROLASE-1 DOMAIN-CONTAINING PROTEIN"/>
    <property type="match status" value="1"/>
</dbReference>
<dbReference type="EMBL" id="JAAMPI010000276">
    <property type="protein sequence ID" value="KAF4633243.1"/>
    <property type="molecule type" value="Genomic_DNA"/>
</dbReference>
<reference evidence="2 3" key="1">
    <citation type="submission" date="2020-03" db="EMBL/GenBank/DDBJ databases">
        <title>Draft Genome Sequence of Cudoniella acicularis.</title>
        <authorList>
            <person name="Buettner E."/>
            <person name="Kellner H."/>
        </authorList>
    </citation>
    <scope>NUCLEOTIDE SEQUENCE [LARGE SCALE GENOMIC DNA]</scope>
    <source>
        <strain evidence="2 3">DSM 108380</strain>
    </source>
</reference>
<dbReference type="Pfam" id="PF00561">
    <property type="entry name" value="Abhydrolase_1"/>
    <property type="match status" value="1"/>
</dbReference>
<keyword evidence="3" id="KW-1185">Reference proteome</keyword>
<dbReference type="InterPro" id="IPR050471">
    <property type="entry name" value="AB_hydrolase"/>
</dbReference>
<dbReference type="PANTHER" id="PTHR43433">
    <property type="entry name" value="HYDROLASE, ALPHA/BETA FOLD FAMILY PROTEIN"/>
    <property type="match status" value="1"/>
</dbReference>
<comment type="caution">
    <text evidence="2">The sequence shown here is derived from an EMBL/GenBank/DDBJ whole genome shotgun (WGS) entry which is preliminary data.</text>
</comment>
<protein>
    <recommendedName>
        <fullName evidence="1">AB hydrolase-1 domain-containing protein</fullName>
    </recommendedName>
</protein>
<evidence type="ECO:0000313" key="3">
    <source>
        <dbReference type="Proteomes" id="UP000566819"/>
    </source>
</evidence>
<dbReference type="InterPro" id="IPR029058">
    <property type="entry name" value="AB_hydrolase_fold"/>
</dbReference>
<sequence length="362" mass="39521">MASKPPKDQAYEIISPIRFHQSFKIPATDSHGPLKVSYAIAGKPLGGDVPTILFCAGMFGSRWLGVWLDHIAAKTGVQVLFIDRPGFGGSTVVSLSQRIAVFLETVPLLLQHLQISHINLVSHSSGTIFALNLLAHYPDLLSPTNPSITLLAPWVHQSHSGVSFLKAASYVPNSLLNYWDSLTAFLINSSALAASGGAISSITSLFGKKKSIEEQERKCQEGYGIPLVVKDELSKLGFKYLFAENTRGGNDEARLCLKSVEGECGWDACEDYVELVENLAKVWKARTEDGEKPKLKVKVLFAADDMMIGVKGRRYFQECWTQEKCGSGIEVECVVTEDTDHESLIDPAKGFVGQVFAMSLPA</sequence>
<gene>
    <name evidence="2" type="ORF">G7Y89_g4874</name>
</gene>